<keyword evidence="1" id="KW-0378">Hydrolase</keyword>
<dbReference type="GO" id="GO:0070006">
    <property type="term" value="F:metalloaminopeptidase activity"/>
    <property type="evidence" value="ECO:0007669"/>
    <property type="project" value="InterPro"/>
</dbReference>
<keyword evidence="2" id="KW-1185">Reference proteome</keyword>
<gene>
    <name evidence="1" type="ORF">MDA_GLEAN10009037</name>
</gene>
<dbReference type="InterPro" id="IPR033577">
    <property type="entry name" value="AOPep"/>
</dbReference>
<proteinExistence type="predicted"/>
<accession>L5MGP7</accession>
<dbReference type="PANTHER" id="PTHR46627">
    <property type="entry name" value="AMINOPEPTIDASE O"/>
    <property type="match status" value="1"/>
</dbReference>
<reference evidence="2" key="1">
    <citation type="journal article" date="2013" name="Science">
        <title>Comparative analysis of bat genomes provides insight into the evolution of flight and immunity.</title>
        <authorList>
            <person name="Zhang G."/>
            <person name="Cowled C."/>
            <person name="Shi Z."/>
            <person name="Huang Z."/>
            <person name="Bishop-Lilly K.A."/>
            <person name="Fang X."/>
            <person name="Wynne J.W."/>
            <person name="Xiong Z."/>
            <person name="Baker M.L."/>
            <person name="Zhao W."/>
            <person name="Tachedjian M."/>
            <person name="Zhu Y."/>
            <person name="Zhou P."/>
            <person name="Jiang X."/>
            <person name="Ng J."/>
            <person name="Yang L."/>
            <person name="Wu L."/>
            <person name="Xiao J."/>
            <person name="Feng Y."/>
            <person name="Chen Y."/>
            <person name="Sun X."/>
            <person name="Zhang Y."/>
            <person name="Marsh G.A."/>
            <person name="Crameri G."/>
            <person name="Broder C.C."/>
            <person name="Frey K.G."/>
            <person name="Wang L.F."/>
            <person name="Wang J."/>
        </authorList>
    </citation>
    <scope>NUCLEOTIDE SEQUENCE [LARGE SCALE GENOMIC DNA]</scope>
</reference>
<dbReference type="Proteomes" id="UP000010556">
    <property type="component" value="Unassembled WGS sequence"/>
</dbReference>
<organism evidence="1 2">
    <name type="scientific">Myotis davidii</name>
    <name type="common">David's myotis</name>
    <dbReference type="NCBI Taxonomy" id="225400"/>
    <lineage>
        <taxon>Eukaryota</taxon>
        <taxon>Metazoa</taxon>
        <taxon>Chordata</taxon>
        <taxon>Craniata</taxon>
        <taxon>Vertebrata</taxon>
        <taxon>Euteleostomi</taxon>
        <taxon>Mammalia</taxon>
        <taxon>Eutheria</taxon>
        <taxon>Laurasiatheria</taxon>
        <taxon>Chiroptera</taxon>
        <taxon>Yangochiroptera</taxon>
        <taxon>Vespertilionidae</taxon>
        <taxon>Myotis</taxon>
    </lineage>
</organism>
<dbReference type="EMBL" id="KB099991">
    <property type="protein sequence ID" value="ELK37809.1"/>
    <property type="molecule type" value="Genomic_DNA"/>
</dbReference>
<keyword evidence="1" id="KW-0031">Aminopeptidase</keyword>
<dbReference type="GO" id="GO:0005730">
    <property type="term" value="C:nucleolus"/>
    <property type="evidence" value="ECO:0007669"/>
    <property type="project" value="InterPro"/>
</dbReference>
<protein>
    <submittedName>
        <fullName evidence="1">Aminopeptidase O</fullName>
    </submittedName>
</protein>
<dbReference type="PANTHER" id="PTHR46627:SF1">
    <property type="entry name" value="AMINOPEPTIDASE O"/>
    <property type="match status" value="1"/>
</dbReference>
<keyword evidence="1" id="KW-0645">Protease</keyword>
<sequence length="150" mass="17007">MNRRPRKRKRRGTEEAFEKVSHRIQLSCVNSVNQSVFSSAGVTAFSLRCLLLCGKQSSDLREEGEQQWCKAGVWNWQGAANYLLPDQLVLLLEHLLEQETLNPRTLRSLERTYRLSQQDAEVTGAAPACTADPRVWTVRSRSLPDRGPAL</sequence>
<evidence type="ECO:0000313" key="1">
    <source>
        <dbReference type="EMBL" id="ELK37809.1"/>
    </source>
</evidence>
<dbReference type="AlphaFoldDB" id="L5MGP7"/>
<name>L5MGP7_MYODS</name>
<evidence type="ECO:0000313" key="2">
    <source>
        <dbReference type="Proteomes" id="UP000010556"/>
    </source>
</evidence>